<dbReference type="GO" id="GO:0006281">
    <property type="term" value="P:DNA repair"/>
    <property type="evidence" value="ECO:0007669"/>
    <property type="project" value="TreeGrafter"/>
</dbReference>
<feature type="compositionally biased region" description="Polar residues" evidence="7">
    <location>
        <begin position="646"/>
        <end position="662"/>
    </location>
</feature>
<dbReference type="PANTHER" id="PTHR12663">
    <property type="entry name" value="ANDROGEN INDUCED INHIBITOR OF PROLIFERATION AS3 / PDS5-RELATED"/>
    <property type="match status" value="1"/>
</dbReference>
<feature type="region of interest" description="Disordered" evidence="7">
    <location>
        <begin position="641"/>
        <end position="662"/>
    </location>
</feature>
<protein>
    <submittedName>
        <fullName evidence="8">Sister chromatid cohesion protein PDS5 B</fullName>
    </submittedName>
</protein>
<sequence>MARASRRRGRAEPEPEPEVVDEVEEVEEIQEETPEAGSEEDEEEEEEEAAAGTQDQAEQADPENDNEAAQSGEVFSLQFDEELTWRVGRPIAVSTLLKRLEKLSEELGTLEQDHVDLESLSHVCEALGQRNLLAHKDQGVRAYTASCIADILQLSAPNAPFTPDQLQMFFDLVIKDVFTHLGDQSHPYHKQHKYVLASLNDTQSILLINDVDGADNLLQRMFSSFFDTASSTTHDDGVSKDNARRMSEMLITLIEESSGISPKIIELIMAQFLRAAPPGGASSRPERDNSSQSTLLLKSEPLAYVMAKEICMQCSEKMVHYVSQYFSDVIIDASRFAAKSNGHRHGGDNEDDDTPRGPTDSEVRELRKAHLLIKELWRAAPSVLQNVIPQVEAELSADNVELRQIATETLGDMISGIGAAGPPPVPVLDPAAYPPLRLADEDPSQVSLSILTTPLSPQSFAQTHHTAYTSFIGRSRDKTPAIRAAWTTAVGYILSTSAGGIGLSREEQAELVRALAEKLGDGDEKVRLAAVKTIELFGFRDFVLKLGSGGGSDKETPIIRSLLDRCRDKRPAIRVEAMTLLAKLWGVGAGELAAGQELVTTALKSIPSTIFNAWYANDLELNVLIDRVIFECLLPLSYPPTKTKGSKNTASQSQSVTSVPSEQDSLRTERILLLVQSLDAQARKAFFTMQARQPQFGQVLEAFIKQCEAYNGGVMDAEGPKRTAALERTIQYIGQFFPDPLKVKSDYMRFAKAHDRRNYQLIRFAISSQSDYKTVRGAIKELVKRMQNSPKGQDLAAALDTLVPFLYRSACIIFNKSHLSAILESSKSNKESFGTIAHEILHEISARNPDMFKNFVGDLCEELVEQAPTEKKTNDPSTVDILRACSSFAKKYPKEIPDTQKFTRALQHYALYGRPVKASKYAIKIMLAKNDKQGQVTATAVFEKAMKQFEYGAPHFLNKLQVIAQLYLQAPKVVEEKDEEILDMAIQKIVRTTREEAVDDSSAPQWVEDANMSEELQAKLYSLRIAVNRIRSNEDQEEAKAQAVSVMKLLMTLVKKDGEISKTGNTPAHFRSRLRLLAGQLILKLCTLKHLDDTLNHKDFHTLAYLVQDAVLGVRKGFVEKLMKYLVLNRLRHRFYTIIFLTAYEPEPELKQHIETWIRSRVQSMAGNPQNPMEAILARLIPLLAHHPDYSTDPENLVDHAQYLIYYVSHVATEKNLGLIYKYAERVKQTRDNLDPEKSENLYVVSDLASAVIRRWQERRGWAFQAYPGKVGMPSGIYVGLTDHGTAQAIATKQYIPDGMDNRIDTLLKAVDKKKKRKSSDERGDGAPAVKKVRTKEPKPASARPIAAPKRKSAAKPKAKPKRPSKAAGRASSPVVDEANRRRSGRSRKIESKYTERDSDEDDNEMLEDGVAEWDYGSGSGDDNDDEVDDDEEEEQDNDKAPEASDSDMSDAASNDDREEDEAPANPAKTKSPAQSRKSAAAAAKRDSSVLSDPASSDLSEPEAADDEKEATPPPAKSNGRKARGAAKTAELPRRPATKKEAAPAARPTRSRRSRAAKSDDMDVDSE</sequence>
<dbReference type="SUPFAM" id="SSF48371">
    <property type="entry name" value="ARM repeat"/>
    <property type="match status" value="1"/>
</dbReference>
<evidence type="ECO:0000256" key="5">
    <source>
        <dbReference type="ARBA" id="ARBA00023306"/>
    </source>
</evidence>
<feature type="coiled-coil region" evidence="6">
    <location>
        <begin position="93"/>
        <end position="120"/>
    </location>
</feature>
<dbReference type="GO" id="GO:0007064">
    <property type="term" value="P:mitotic sister chromatid cohesion"/>
    <property type="evidence" value="ECO:0007669"/>
    <property type="project" value="InterPro"/>
</dbReference>
<organism evidence="8 9">
    <name type="scientific">Verticillium nonalfalfae</name>
    <dbReference type="NCBI Taxonomy" id="1051616"/>
    <lineage>
        <taxon>Eukaryota</taxon>
        <taxon>Fungi</taxon>
        <taxon>Dikarya</taxon>
        <taxon>Ascomycota</taxon>
        <taxon>Pezizomycotina</taxon>
        <taxon>Sordariomycetes</taxon>
        <taxon>Hypocreomycetidae</taxon>
        <taxon>Glomerellales</taxon>
        <taxon>Plectosphaerellaceae</taxon>
        <taxon>Verticillium</taxon>
    </lineage>
</organism>
<dbReference type="EMBL" id="RBVV01000058">
    <property type="protein sequence ID" value="RNJ56384.1"/>
    <property type="molecule type" value="Genomic_DNA"/>
</dbReference>
<gene>
    <name evidence="8" type="primary">PDS5B</name>
    <name evidence="8" type="ORF">D7B24_007333</name>
</gene>
<feature type="region of interest" description="Disordered" evidence="7">
    <location>
        <begin position="1"/>
        <end position="70"/>
    </location>
</feature>
<reference evidence="8 9" key="1">
    <citation type="submission" date="2018-10" db="EMBL/GenBank/DDBJ databases">
        <title>Genome sequence of Verticillium nonalfalfae VnAa140.</title>
        <authorList>
            <person name="Stajich J.E."/>
            <person name="Kasson M.T."/>
        </authorList>
    </citation>
    <scope>NUCLEOTIDE SEQUENCE [LARGE SCALE GENOMIC DNA]</scope>
    <source>
        <strain evidence="8 9">VnAa140</strain>
    </source>
</reference>
<feature type="compositionally biased region" description="Low complexity" evidence="7">
    <location>
        <begin position="1471"/>
        <end position="1483"/>
    </location>
</feature>
<comment type="caution">
    <text evidence="8">The sequence shown here is derived from an EMBL/GenBank/DDBJ whole genome shotgun (WGS) entry which is preliminary data.</text>
</comment>
<feature type="compositionally biased region" description="Basic and acidic residues" evidence="7">
    <location>
        <begin position="1388"/>
        <end position="1397"/>
    </location>
</feature>
<dbReference type="Proteomes" id="UP000267145">
    <property type="component" value="Unassembled WGS sequence"/>
</dbReference>
<dbReference type="GO" id="GO:0005634">
    <property type="term" value="C:nucleus"/>
    <property type="evidence" value="ECO:0007669"/>
    <property type="project" value="UniProtKB-SubCell"/>
</dbReference>
<feature type="compositionally biased region" description="Basic residues" evidence="7">
    <location>
        <begin position="1349"/>
        <end position="1365"/>
    </location>
</feature>
<dbReference type="InterPro" id="IPR011989">
    <property type="entry name" value="ARM-like"/>
</dbReference>
<feature type="compositionally biased region" description="Acidic residues" evidence="7">
    <location>
        <begin position="14"/>
        <end position="49"/>
    </location>
</feature>
<feature type="compositionally biased region" description="Basic and acidic residues" evidence="7">
    <location>
        <begin position="1531"/>
        <end position="1542"/>
    </location>
</feature>
<keyword evidence="4" id="KW-0539">Nucleus</keyword>
<dbReference type="PANTHER" id="PTHR12663:SF0">
    <property type="entry name" value="PRECOCIOUS DISSOCIATION OF SISTERS 5, ISOFORM A"/>
    <property type="match status" value="1"/>
</dbReference>
<feature type="compositionally biased region" description="Acidic residues" evidence="7">
    <location>
        <begin position="1422"/>
        <end position="1437"/>
    </location>
</feature>
<proteinExistence type="predicted"/>
<evidence type="ECO:0000256" key="2">
    <source>
        <dbReference type="ARBA" id="ARBA00022618"/>
    </source>
</evidence>
<keyword evidence="6" id="KW-0175">Coiled coil</keyword>
<keyword evidence="2" id="KW-0132">Cell division</keyword>
<accession>A0A3M9Y7U2</accession>
<evidence type="ECO:0000313" key="8">
    <source>
        <dbReference type="EMBL" id="RNJ56384.1"/>
    </source>
</evidence>
<evidence type="ECO:0000313" key="9">
    <source>
        <dbReference type="Proteomes" id="UP000267145"/>
    </source>
</evidence>
<feature type="compositionally biased region" description="Polar residues" evidence="7">
    <location>
        <begin position="1490"/>
        <end position="1499"/>
    </location>
</feature>
<evidence type="ECO:0000256" key="7">
    <source>
        <dbReference type="SAM" id="MobiDB-lite"/>
    </source>
</evidence>
<keyword evidence="3" id="KW-0498">Mitosis</keyword>
<name>A0A3M9Y7U2_9PEZI</name>
<dbReference type="CDD" id="cd19953">
    <property type="entry name" value="PDS5"/>
    <property type="match status" value="1"/>
</dbReference>
<feature type="region of interest" description="Disordered" evidence="7">
    <location>
        <begin position="339"/>
        <end position="361"/>
    </location>
</feature>
<dbReference type="InterPro" id="IPR039776">
    <property type="entry name" value="Pds5"/>
</dbReference>
<dbReference type="InterPro" id="IPR016024">
    <property type="entry name" value="ARM-type_fold"/>
</dbReference>
<evidence type="ECO:0000256" key="1">
    <source>
        <dbReference type="ARBA" id="ARBA00004123"/>
    </source>
</evidence>
<dbReference type="GeneID" id="39611022"/>
<keyword evidence="9" id="KW-1185">Reference proteome</keyword>
<evidence type="ECO:0000256" key="4">
    <source>
        <dbReference type="ARBA" id="ARBA00023242"/>
    </source>
</evidence>
<dbReference type="Gene3D" id="1.25.10.10">
    <property type="entry name" value="Leucine-rich Repeat Variant"/>
    <property type="match status" value="1"/>
</dbReference>
<dbReference type="GO" id="GO:0000785">
    <property type="term" value="C:chromatin"/>
    <property type="evidence" value="ECO:0007669"/>
    <property type="project" value="TreeGrafter"/>
</dbReference>
<keyword evidence="5" id="KW-0131">Cell cycle</keyword>
<comment type="subcellular location">
    <subcellularLocation>
        <location evidence="1">Nucleus</location>
    </subcellularLocation>
</comment>
<dbReference type="RefSeq" id="XP_028494542.1">
    <property type="nucleotide sequence ID" value="XM_028641443.1"/>
</dbReference>
<dbReference type="GO" id="GO:0051301">
    <property type="term" value="P:cell division"/>
    <property type="evidence" value="ECO:0007669"/>
    <property type="project" value="UniProtKB-KW"/>
</dbReference>
<feature type="compositionally biased region" description="Acidic residues" evidence="7">
    <location>
        <begin position="1398"/>
        <end position="1412"/>
    </location>
</feature>
<evidence type="ECO:0000256" key="6">
    <source>
        <dbReference type="SAM" id="Coils"/>
    </source>
</evidence>
<dbReference type="Pfam" id="PF20168">
    <property type="entry name" value="PDS5"/>
    <property type="match status" value="1"/>
</dbReference>
<evidence type="ECO:0000256" key="3">
    <source>
        <dbReference type="ARBA" id="ARBA00022776"/>
    </source>
</evidence>
<feature type="region of interest" description="Disordered" evidence="7">
    <location>
        <begin position="1312"/>
        <end position="1567"/>
    </location>
</feature>
<feature type="compositionally biased region" description="Acidic residues" evidence="7">
    <location>
        <begin position="1500"/>
        <end position="1509"/>
    </location>
</feature>
<dbReference type="STRING" id="1051616.A0A3M9Y7U2"/>